<dbReference type="AlphaFoldDB" id="A0A139AJX3"/>
<dbReference type="InterPro" id="IPR006958">
    <property type="entry name" value="Mak16"/>
</dbReference>
<dbReference type="GO" id="GO:0000466">
    <property type="term" value="P:maturation of 5.8S rRNA from tricistronic rRNA transcript (SSU-rRNA, 5.8S rRNA, LSU-rRNA)"/>
    <property type="evidence" value="ECO:0007669"/>
    <property type="project" value="EnsemblFungi"/>
</dbReference>
<dbReference type="GO" id="GO:0000463">
    <property type="term" value="P:maturation of LSU-rRNA from tricistronic rRNA transcript (SSU-rRNA, 5.8S rRNA, LSU-rRNA)"/>
    <property type="evidence" value="ECO:0007669"/>
    <property type="project" value="EnsemblFungi"/>
</dbReference>
<evidence type="ECO:0000313" key="7">
    <source>
        <dbReference type="EMBL" id="KXS16793.1"/>
    </source>
</evidence>
<evidence type="ECO:0000256" key="3">
    <source>
        <dbReference type="ARBA" id="ARBA00023242"/>
    </source>
</evidence>
<comment type="subcellular location">
    <subcellularLocation>
        <location evidence="1">Nucleus</location>
    </subcellularLocation>
</comment>
<proteinExistence type="inferred from homology"/>
<dbReference type="PANTHER" id="PTHR23405">
    <property type="entry name" value="MAINTENANCE OF KILLER 16 MAK16 PROTEIN-RELATED"/>
    <property type="match status" value="1"/>
</dbReference>
<organism evidence="7 8">
    <name type="scientific">Gonapodya prolifera (strain JEL478)</name>
    <name type="common">Monoblepharis prolifera</name>
    <dbReference type="NCBI Taxonomy" id="1344416"/>
    <lineage>
        <taxon>Eukaryota</taxon>
        <taxon>Fungi</taxon>
        <taxon>Fungi incertae sedis</taxon>
        <taxon>Chytridiomycota</taxon>
        <taxon>Chytridiomycota incertae sedis</taxon>
        <taxon>Monoblepharidomycetes</taxon>
        <taxon>Monoblepharidales</taxon>
        <taxon>Gonapodyaceae</taxon>
        <taxon>Gonapodya</taxon>
    </lineage>
</organism>
<dbReference type="Pfam" id="PF01778">
    <property type="entry name" value="Ribosomal_L28e"/>
    <property type="match status" value="1"/>
</dbReference>
<sequence>MQHDEVIWQVINHQFCSFKVKTVTQNFCRNEYNVTGLCNRQSCPLANSQYATVREREGVCYLYIKTIERAHSPAKMWEKIRLSKNYAQALEQIDKNLEYFPNFQIHKCKQRLTKITQYLIRARRLRMKTKPKLVPIHKKIEKRERSREAKAESAARLEQAIEKELLDRLKGGVYGTDGIVNTNPSAFARALDNVEAEEELEEEDELEDSEEEELEDESDDGSAMFEEDDESDEDEMEMEEEMEESEEEVEEMLEESDSDDVEDSFSQGSKPKPGARKVGPSLAKGRKPFPGSKTSNLKPGRRRVEVEYEEEREPAERLRN</sequence>
<evidence type="ECO:0000259" key="6">
    <source>
        <dbReference type="Pfam" id="PF01778"/>
    </source>
</evidence>
<dbReference type="EMBL" id="KQ965750">
    <property type="protein sequence ID" value="KXS16793.1"/>
    <property type="molecule type" value="Genomic_DNA"/>
</dbReference>
<dbReference type="OMA" id="DKGQNFC"/>
<name>A0A139AJX3_GONPJ</name>
<dbReference type="FunFam" id="3.30.390.110:FF:000001">
    <property type="entry name" value="Protein MAK16 homolog"/>
    <property type="match status" value="1"/>
</dbReference>
<evidence type="ECO:0000256" key="2">
    <source>
        <dbReference type="ARBA" id="ARBA00005514"/>
    </source>
</evidence>
<accession>A0A139AJX3</accession>
<reference evidence="7 8" key="1">
    <citation type="journal article" date="2015" name="Genome Biol. Evol.">
        <title>Phylogenomic analyses indicate that early fungi evolved digesting cell walls of algal ancestors of land plants.</title>
        <authorList>
            <person name="Chang Y."/>
            <person name="Wang S."/>
            <person name="Sekimoto S."/>
            <person name="Aerts A.L."/>
            <person name="Choi C."/>
            <person name="Clum A."/>
            <person name="LaButti K.M."/>
            <person name="Lindquist E.A."/>
            <person name="Yee Ngan C."/>
            <person name="Ohm R.A."/>
            <person name="Salamov A.A."/>
            <person name="Grigoriev I.V."/>
            <person name="Spatafora J.W."/>
            <person name="Berbee M.L."/>
        </authorList>
    </citation>
    <scope>NUCLEOTIDE SEQUENCE [LARGE SCALE GENOMIC DNA]</scope>
    <source>
        <strain evidence="7 8">JEL478</strain>
    </source>
</reference>
<dbReference type="GO" id="GO:0005730">
    <property type="term" value="C:nucleolus"/>
    <property type="evidence" value="ECO:0007669"/>
    <property type="project" value="UniProtKB-UniRule"/>
</dbReference>
<dbReference type="OrthoDB" id="10251342at2759"/>
<evidence type="ECO:0000313" key="8">
    <source>
        <dbReference type="Proteomes" id="UP000070544"/>
    </source>
</evidence>
<evidence type="ECO:0000256" key="4">
    <source>
        <dbReference type="PIRNR" id="PIRNR003352"/>
    </source>
</evidence>
<dbReference type="Gene3D" id="3.30.390.110">
    <property type="match status" value="1"/>
</dbReference>
<comment type="similarity">
    <text evidence="2 4">Belongs to the MAK16 family.</text>
</comment>
<evidence type="ECO:0000256" key="1">
    <source>
        <dbReference type="ARBA" id="ARBA00004123"/>
    </source>
</evidence>
<keyword evidence="8" id="KW-1185">Reference proteome</keyword>
<feature type="region of interest" description="Disordered" evidence="5">
    <location>
        <begin position="195"/>
        <end position="320"/>
    </location>
</feature>
<feature type="domain" description="Ribosomal eL28/Mak16" evidence="6">
    <location>
        <begin position="6"/>
        <end position="118"/>
    </location>
</feature>
<dbReference type="Proteomes" id="UP000070544">
    <property type="component" value="Unassembled WGS sequence"/>
</dbReference>
<keyword evidence="3 4" id="KW-0539">Nucleus</keyword>
<gene>
    <name evidence="7" type="ORF">M427DRAFT_97514</name>
</gene>
<dbReference type="STRING" id="1344416.A0A139AJX3"/>
<dbReference type="GO" id="GO:0030687">
    <property type="term" value="C:preribosome, large subunit precursor"/>
    <property type="evidence" value="ECO:0007669"/>
    <property type="project" value="EnsemblFungi"/>
</dbReference>
<dbReference type="Pfam" id="PF04874">
    <property type="entry name" value="Mak16"/>
    <property type="match status" value="1"/>
</dbReference>
<protein>
    <recommendedName>
        <fullName evidence="4">Protein MAK16</fullName>
    </recommendedName>
</protein>
<evidence type="ECO:0000256" key="5">
    <source>
        <dbReference type="SAM" id="MobiDB-lite"/>
    </source>
</evidence>
<dbReference type="InterPro" id="IPR029004">
    <property type="entry name" value="Ribosomal_eL28/Mak16"/>
</dbReference>
<dbReference type="PIRSF" id="PIRSF003352">
    <property type="entry name" value="MAK16"/>
    <property type="match status" value="1"/>
</dbReference>
<feature type="compositionally biased region" description="Acidic residues" evidence="5">
    <location>
        <begin position="195"/>
        <end position="263"/>
    </location>
</feature>
<dbReference type="PANTHER" id="PTHR23405:SF4">
    <property type="entry name" value="PROTEIN MAK16 HOMOLOG"/>
    <property type="match status" value="1"/>
</dbReference>